<dbReference type="SUPFAM" id="SSF109604">
    <property type="entry name" value="HD-domain/PDEase-like"/>
    <property type="match status" value="1"/>
</dbReference>
<dbReference type="KEGG" id="amob:HG15A2_33570"/>
<reference evidence="3 4" key="1">
    <citation type="submission" date="2019-02" db="EMBL/GenBank/DDBJ databases">
        <title>Deep-cultivation of Planctomycetes and their phenomic and genomic characterization uncovers novel biology.</title>
        <authorList>
            <person name="Wiegand S."/>
            <person name="Jogler M."/>
            <person name="Boedeker C."/>
            <person name="Pinto D."/>
            <person name="Vollmers J."/>
            <person name="Rivas-Marin E."/>
            <person name="Kohn T."/>
            <person name="Peeters S.H."/>
            <person name="Heuer A."/>
            <person name="Rast P."/>
            <person name="Oberbeckmann S."/>
            <person name="Bunk B."/>
            <person name="Jeske O."/>
            <person name="Meyerdierks A."/>
            <person name="Storesund J.E."/>
            <person name="Kallscheuer N."/>
            <person name="Luecker S."/>
            <person name="Lage O.M."/>
            <person name="Pohl T."/>
            <person name="Merkel B.J."/>
            <person name="Hornburger P."/>
            <person name="Mueller R.-W."/>
            <person name="Bruemmer F."/>
            <person name="Labrenz M."/>
            <person name="Spormann A.M."/>
            <person name="Op den Camp H."/>
            <person name="Overmann J."/>
            <person name="Amann R."/>
            <person name="Jetten M.S.M."/>
            <person name="Mascher T."/>
            <person name="Medema M.H."/>
            <person name="Devos D.P."/>
            <person name="Kaster A.-K."/>
            <person name="Ovreas L."/>
            <person name="Rohde M."/>
            <person name="Galperin M.Y."/>
            <person name="Jogler C."/>
        </authorList>
    </citation>
    <scope>NUCLEOTIDE SEQUENCE [LARGE SCALE GENOMIC DNA]</scope>
    <source>
        <strain evidence="3 4">HG15A2</strain>
    </source>
</reference>
<dbReference type="CDD" id="cd00077">
    <property type="entry name" value="HDc"/>
    <property type="match status" value="1"/>
</dbReference>
<dbReference type="Proteomes" id="UP000319852">
    <property type="component" value="Chromosome"/>
</dbReference>
<protein>
    <submittedName>
        <fullName evidence="3">3'-5' exoribonuclease YhaM</fullName>
        <ecNumber evidence="3">3.1.-.-</ecNumber>
    </submittedName>
</protein>
<dbReference type="InterPro" id="IPR003607">
    <property type="entry name" value="HD/PDEase_dom"/>
</dbReference>
<keyword evidence="4" id="KW-1185">Reference proteome</keyword>
<evidence type="ECO:0000259" key="2">
    <source>
        <dbReference type="SMART" id="SM00471"/>
    </source>
</evidence>
<proteinExistence type="predicted"/>
<dbReference type="InterPro" id="IPR006675">
    <property type="entry name" value="HDIG_dom"/>
</dbReference>
<dbReference type="Gene3D" id="1.10.3210.10">
    <property type="entry name" value="Hypothetical protein af1432"/>
    <property type="match status" value="1"/>
</dbReference>
<dbReference type="GO" id="GO:0016787">
    <property type="term" value="F:hydrolase activity"/>
    <property type="evidence" value="ECO:0007669"/>
    <property type="project" value="UniProtKB-KW"/>
</dbReference>
<evidence type="ECO:0000256" key="1">
    <source>
        <dbReference type="ARBA" id="ARBA00022801"/>
    </source>
</evidence>
<dbReference type="EMBL" id="CP036263">
    <property type="protein sequence ID" value="QDT00022.1"/>
    <property type="molecule type" value="Genomic_DNA"/>
</dbReference>
<dbReference type="PANTHER" id="PTHR37294:SF1">
    <property type="entry name" value="3'-5' EXORIBONUCLEASE YHAM"/>
    <property type="match status" value="1"/>
</dbReference>
<dbReference type="InterPro" id="IPR006674">
    <property type="entry name" value="HD_domain"/>
</dbReference>
<name>A0A517MYR1_9BACT</name>
<dbReference type="PANTHER" id="PTHR37294">
    <property type="entry name" value="3'-5' EXORIBONUCLEASE YHAM"/>
    <property type="match status" value="1"/>
</dbReference>
<gene>
    <name evidence="3" type="primary">yhaM_1</name>
    <name evidence="3" type="ORF">HG15A2_33570</name>
</gene>
<dbReference type="InterPro" id="IPR050798">
    <property type="entry name" value="YhaM_exoribonuc/phosphodiest"/>
</dbReference>
<accession>A0A517MYR1</accession>
<dbReference type="EC" id="3.1.-.-" evidence="3"/>
<sequence length="330" mass="37285">MPTTLIKLSELENGQEGDFFALMSAKEALTTKDGKPYHRVAFRDAEREVSFPVWNDVPLAEECRERWEVGEFYKIRAKLRETTFGPQLEIRKIRSVEEKDSEEGFDPSMCLPRSRVDPEELFDSLLAIVEEKVADEPLAELTSAILNENRKTLLRLPAATRNHHAYAGGFLEHVLSVTKTCVHLAEKYADMFPDLEPALDTDLVIVGGVLHDIGKLRELRATPIGAEYTPEGTLIGHMLQGRDILREAAVDSEIDAEKLLRLEHIIIAHQRLPEWGAPKPPMTPEALLVHYADDSDAKIQMMFSVLEEDTTDGPFTSNRNLLRQSIFRGE</sequence>
<keyword evidence="1 3" id="KW-0378">Hydrolase</keyword>
<evidence type="ECO:0000313" key="3">
    <source>
        <dbReference type="EMBL" id="QDT00022.1"/>
    </source>
</evidence>
<dbReference type="OrthoDB" id="9778453at2"/>
<feature type="domain" description="HD/PDEase" evidence="2">
    <location>
        <begin position="166"/>
        <end position="307"/>
    </location>
</feature>
<dbReference type="NCBIfam" id="TIGR00277">
    <property type="entry name" value="HDIG"/>
    <property type="match status" value="1"/>
</dbReference>
<dbReference type="AlphaFoldDB" id="A0A517MYR1"/>
<dbReference type="GO" id="GO:0031125">
    <property type="term" value="P:rRNA 3'-end processing"/>
    <property type="evidence" value="ECO:0007669"/>
    <property type="project" value="TreeGrafter"/>
</dbReference>
<dbReference type="RefSeq" id="WP_145061222.1">
    <property type="nucleotide sequence ID" value="NZ_CP036263.1"/>
</dbReference>
<dbReference type="SMART" id="SM00471">
    <property type="entry name" value="HDc"/>
    <property type="match status" value="1"/>
</dbReference>
<evidence type="ECO:0000313" key="4">
    <source>
        <dbReference type="Proteomes" id="UP000319852"/>
    </source>
</evidence>
<organism evidence="3 4">
    <name type="scientific">Adhaeretor mobilis</name>
    <dbReference type="NCBI Taxonomy" id="1930276"/>
    <lineage>
        <taxon>Bacteria</taxon>
        <taxon>Pseudomonadati</taxon>
        <taxon>Planctomycetota</taxon>
        <taxon>Planctomycetia</taxon>
        <taxon>Pirellulales</taxon>
        <taxon>Lacipirellulaceae</taxon>
        <taxon>Adhaeretor</taxon>
    </lineage>
</organism>
<dbReference type="Pfam" id="PF01966">
    <property type="entry name" value="HD"/>
    <property type="match status" value="1"/>
</dbReference>